<dbReference type="GO" id="GO:0034354">
    <property type="term" value="P:'de novo' NAD+ biosynthetic process from L-tryptophan"/>
    <property type="evidence" value="ECO:0007669"/>
    <property type="project" value="TreeGrafter"/>
</dbReference>
<evidence type="ECO:0000256" key="2">
    <source>
        <dbReference type="ARBA" id="ARBA00022723"/>
    </source>
</evidence>
<feature type="binding site" description="proximal binding residue" evidence="4">
    <location>
        <position position="359"/>
    </location>
    <ligand>
        <name>heme b</name>
        <dbReference type="ChEBI" id="CHEBI:60344"/>
    </ligand>
    <ligandPart>
        <name>Fe</name>
        <dbReference type="ChEBI" id="CHEBI:18248"/>
    </ligandPart>
</feature>
<protein>
    <recommendedName>
        <fullName evidence="7">Indoleamine 2,3-dioxygenase</fullName>
    </recommendedName>
</protein>
<dbReference type="Pfam" id="PF01231">
    <property type="entry name" value="IDO"/>
    <property type="match status" value="1"/>
</dbReference>
<reference evidence="6" key="2">
    <citation type="submission" date="2015-01" db="EMBL/GenBank/DDBJ databases">
        <title>Evolutionary Origins and Diversification of the Mycorrhizal Mutualists.</title>
        <authorList>
            <consortium name="DOE Joint Genome Institute"/>
            <consortium name="Mycorrhizal Genomics Consortium"/>
            <person name="Kohler A."/>
            <person name="Kuo A."/>
            <person name="Nagy L.G."/>
            <person name="Floudas D."/>
            <person name="Copeland A."/>
            <person name="Barry K.W."/>
            <person name="Cichocki N."/>
            <person name="Veneault-Fourrey C."/>
            <person name="LaButti K."/>
            <person name="Lindquist E.A."/>
            <person name="Lipzen A."/>
            <person name="Lundell T."/>
            <person name="Morin E."/>
            <person name="Murat C."/>
            <person name="Riley R."/>
            <person name="Ohm R."/>
            <person name="Sun H."/>
            <person name="Tunlid A."/>
            <person name="Henrissat B."/>
            <person name="Grigoriev I.V."/>
            <person name="Hibbett D.S."/>
            <person name="Martin F."/>
        </authorList>
    </citation>
    <scope>NUCLEOTIDE SEQUENCE [LARGE SCALE GENOMIC DNA]</scope>
    <source>
        <strain evidence="6">LaAM-08-1</strain>
    </source>
</reference>
<dbReference type="AlphaFoldDB" id="A0A0C9XK54"/>
<keyword evidence="6" id="KW-1185">Reference proteome</keyword>
<dbReference type="InterPro" id="IPR000898">
    <property type="entry name" value="Indolamine_dOase"/>
</dbReference>
<dbReference type="SUPFAM" id="SSF140959">
    <property type="entry name" value="Indolic compounds 2,3-dioxygenase-like"/>
    <property type="match status" value="1"/>
</dbReference>
<keyword evidence="4" id="KW-0349">Heme</keyword>
<dbReference type="OrthoDB" id="540174at2759"/>
<dbReference type="InterPro" id="IPR037217">
    <property type="entry name" value="Trp/Indoleamine_2_3_dOase-like"/>
</dbReference>
<dbReference type="STRING" id="1095629.A0A0C9XK54"/>
<name>A0A0C9XK54_9AGAR</name>
<evidence type="ECO:0000256" key="4">
    <source>
        <dbReference type="PIRSR" id="PIRSR600898-1"/>
    </source>
</evidence>
<accession>A0A0C9XK54</accession>
<evidence type="ECO:0000256" key="3">
    <source>
        <dbReference type="ARBA" id="ARBA00023004"/>
    </source>
</evidence>
<evidence type="ECO:0000256" key="1">
    <source>
        <dbReference type="ARBA" id="ARBA00007119"/>
    </source>
</evidence>
<gene>
    <name evidence="5" type="ORF">K443DRAFT_224698</name>
</gene>
<dbReference type="Gene3D" id="1.20.58.480">
    <property type="match status" value="1"/>
</dbReference>
<dbReference type="PANTHER" id="PTHR28657">
    <property type="entry name" value="INDOLEAMINE 2,3-DIOXYGENASE"/>
    <property type="match status" value="1"/>
</dbReference>
<comment type="similarity">
    <text evidence="1">Belongs to the indoleamine 2,3-dioxygenase family.</text>
</comment>
<dbReference type="GO" id="GO:0020037">
    <property type="term" value="F:heme binding"/>
    <property type="evidence" value="ECO:0007669"/>
    <property type="project" value="InterPro"/>
</dbReference>
<evidence type="ECO:0000313" key="6">
    <source>
        <dbReference type="Proteomes" id="UP000054477"/>
    </source>
</evidence>
<dbReference type="Proteomes" id="UP000054477">
    <property type="component" value="Unassembled WGS sequence"/>
</dbReference>
<organism evidence="5 6">
    <name type="scientific">Laccaria amethystina LaAM-08-1</name>
    <dbReference type="NCBI Taxonomy" id="1095629"/>
    <lineage>
        <taxon>Eukaryota</taxon>
        <taxon>Fungi</taxon>
        <taxon>Dikarya</taxon>
        <taxon>Basidiomycota</taxon>
        <taxon>Agaricomycotina</taxon>
        <taxon>Agaricomycetes</taxon>
        <taxon>Agaricomycetidae</taxon>
        <taxon>Agaricales</taxon>
        <taxon>Agaricineae</taxon>
        <taxon>Hydnangiaceae</taxon>
        <taxon>Laccaria</taxon>
    </lineage>
</organism>
<keyword evidence="3 4" id="KW-0408">Iron</keyword>
<dbReference type="GO" id="GO:0019441">
    <property type="term" value="P:L-tryptophan catabolic process to kynurenine"/>
    <property type="evidence" value="ECO:0007669"/>
    <property type="project" value="InterPro"/>
</dbReference>
<reference evidence="5 6" key="1">
    <citation type="submission" date="2014-04" db="EMBL/GenBank/DDBJ databases">
        <authorList>
            <consortium name="DOE Joint Genome Institute"/>
            <person name="Kuo A."/>
            <person name="Kohler A."/>
            <person name="Nagy L.G."/>
            <person name="Floudas D."/>
            <person name="Copeland A."/>
            <person name="Barry K.W."/>
            <person name="Cichocki N."/>
            <person name="Veneault-Fourrey C."/>
            <person name="LaButti K."/>
            <person name="Lindquist E.A."/>
            <person name="Lipzen A."/>
            <person name="Lundell T."/>
            <person name="Morin E."/>
            <person name="Murat C."/>
            <person name="Sun H."/>
            <person name="Tunlid A."/>
            <person name="Henrissat B."/>
            <person name="Grigoriev I.V."/>
            <person name="Hibbett D.S."/>
            <person name="Martin F."/>
            <person name="Nordberg H.P."/>
            <person name="Cantor M.N."/>
            <person name="Hua S.X."/>
        </authorList>
    </citation>
    <scope>NUCLEOTIDE SEQUENCE [LARGE SCALE GENOMIC DNA]</scope>
    <source>
        <strain evidence="5 6">LaAM-08-1</strain>
    </source>
</reference>
<dbReference type="EMBL" id="KN838680">
    <property type="protein sequence ID" value="KIJ97956.1"/>
    <property type="molecule type" value="Genomic_DNA"/>
</dbReference>
<dbReference type="HOGENOM" id="CLU_010089_2_0_1"/>
<keyword evidence="2 4" id="KW-0479">Metal-binding</keyword>
<proteinExistence type="inferred from homology"/>
<dbReference type="GO" id="GO:0033754">
    <property type="term" value="F:indoleamine 2,3-dioxygenase activity"/>
    <property type="evidence" value="ECO:0007669"/>
    <property type="project" value="TreeGrafter"/>
</dbReference>
<dbReference type="GO" id="GO:0046872">
    <property type="term" value="F:metal ion binding"/>
    <property type="evidence" value="ECO:0007669"/>
    <property type="project" value="UniProtKB-KW"/>
</dbReference>
<sequence>MSPNENQLQAFDVDERTGFMPPAPPLTRLPQTWELWEMTLDAAIHAKLQLGGKVGLPVEEAEASEAWRVRVRRLPVIPIDELDSPMLLRRAHLVLAYALHFYIHTLPLTSPICIPKPISLPLVRISQKLAIPPILTFSDTVLYNWVISTNEDLPRPLNVRSQTLFTGLKDEEEFYLCSARIELRGVEALQLVRATMDETSVNDSIAVRHVTQYLSTLASVIDELRALMNDVRNGCDPNTYYNQVRPWFCGEDSDANKRKWMYEGLAEEGLVAPKELSGPSAGQSSLIHALDSFLGVNHGDPSFMKRMQSYMPRKHQLFLDHLVENPRPLREFVVRARDGELEGAYNRAVGALKKFRDAHMIIAHLYILGPSRRAAGLRNSKGLQGEGEKREQVKGTGGTDLVRFLKDTRTRTMEAVIPVP</sequence>
<evidence type="ECO:0000313" key="5">
    <source>
        <dbReference type="EMBL" id="KIJ97956.1"/>
    </source>
</evidence>
<dbReference type="GO" id="GO:0005737">
    <property type="term" value="C:cytoplasm"/>
    <property type="evidence" value="ECO:0007669"/>
    <property type="project" value="TreeGrafter"/>
</dbReference>
<dbReference type="PANTHER" id="PTHR28657:SF5">
    <property type="entry name" value="INDOLEAMINE 2,3-DIOXYGENASE"/>
    <property type="match status" value="1"/>
</dbReference>
<evidence type="ECO:0008006" key="7">
    <source>
        <dbReference type="Google" id="ProtNLM"/>
    </source>
</evidence>